<dbReference type="OrthoDB" id="271448at2759"/>
<keyword evidence="1" id="KW-0732">Signal</keyword>
<dbReference type="EMBL" id="MU005574">
    <property type="protein sequence ID" value="KAF2688159.1"/>
    <property type="molecule type" value="Genomic_DNA"/>
</dbReference>
<feature type="signal peptide" evidence="1">
    <location>
        <begin position="1"/>
        <end position="17"/>
    </location>
</feature>
<dbReference type="PANTHER" id="PTHR36578:SF1">
    <property type="entry name" value="APPLE DOMAIN-CONTAINING PROTEIN"/>
    <property type="match status" value="1"/>
</dbReference>
<sequence>MRVAIITSSVFTVLTSALPANGTIQGLTCDQLAPNGGGPVPNDGSVALYLNAGGTLRQTAKSVPVPNGYTASFIDNVGASEHEGYITHHILQTDAYDVNQCAALCDAQGGCVAFNIYYERDPKFIEGPDCENPPPVTNIKCALFATAVSPKTATNTHQQTTGFTKVLVGSNGYNKFRPINNFKHIAALGNVAIRADSSYLTYKLFPTTIYDPETCAHTCMILTQQGTSCVFFNGYLSLKNGKPESTVCAYYGSYQPEEMATVDGYSDGWNTFTVANSSTWALHDYELYLDV</sequence>
<organism evidence="2 3">
    <name type="scientific">Lentithecium fluviatile CBS 122367</name>
    <dbReference type="NCBI Taxonomy" id="1168545"/>
    <lineage>
        <taxon>Eukaryota</taxon>
        <taxon>Fungi</taxon>
        <taxon>Dikarya</taxon>
        <taxon>Ascomycota</taxon>
        <taxon>Pezizomycotina</taxon>
        <taxon>Dothideomycetes</taxon>
        <taxon>Pleosporomycetidae</taxon>
        <taxon>Pleosporales</taxon>
        <taxon>Massarineae</taxon>
        <taxon>Lentitheciaceae</taxon>
        <taxon>Lentithecium</taxon>
    </lineage>
</organism>
<keyword evidence="3" id="KW-1185">Reference proteome</keyword>
<evidence type="ECO:0000313" key="2">
    <source>
        <dbReference type="EMBL" id="KAF2688159.1"/>
    </source>
</evidence>
<evidence type="ECO:0000256" key="1">
    <source>
        <dbReference type="SAM" id="SignalP"/>
    </source>
</evidence>
<gene>
    <name evidence="2" type="ORF">K458DRAFT_428910</name>
</gene>
<accession>A0A6G1JDF0</accession>
<dbReference type="Proteomes" id="UP000799291">
    <property type="component" value="Unassembled WGS sequence"/>
</dbReference>
<proteinExistence type="predicted"/>
<evidence type="ECO:0008006" key="4">
    <source>
        <dbReference type="Google" id="ProtNLM"/>
    </source>
</evidence>
<reference evidence="2" key="1">
    <citation type="journal article" date="2020" name="Stud. Mycol.">
        <title>101 Dothideomycetes genomes: a test case for predicting lifestyles and emergence of pathogens.</title>
        <authorList>
            <person name="Haridas S."/>
            <person name="Albert R."/>
            <person name="Binder M."/>
            <person name="Bloem J."/>
            <person name="Labutti K."/>
            <person name="Salamov A."/>
            <person name="Andreopoulos B."/>
            <person name="Baker S."/>
            <person name="Barry K."/>
            <person name="Bills G."/>
            <person name="Bluhm B."/>
            <person name="Cannon C."/>
            <person name="Castanera R."/>
            <person name="Culley D."/>
            <person name="Daum C."/>
            <person name="Ezra D."/>
            <person name="Gonzalez J."/>
            <person name="Henrissat B."/>
            <person name="Kuo A."/>
            <person name="Liang C."/>
            <person name="Lipzen A."/>
            <person name="Lutzoni F."/>
            <person name="Magnuson J."/>
            <person name="Mondo S."/>
            <person name="Nolan M."/>
            <person name="Ohm R."/>
            <person name="Pangilinan J."/>
            <person name="Park H.-J."/>
            <person name="Ramirez L."/>
            <person name="Alfaro M."/>
            <person name="Sun H."/>
            <person name="Tritt A."/>
            <person name="Yoshinaga Y."/>
            <person name="Zwiers L.-H."/>
            <person name="Turgeon B."/>
            <person name="Goodwin S."/>
            <person name="Spatafora J."/>
            <person name="Crous P."/>
            <person name="Grigoriev I."/>
        </authorList>
    </citation>
    <scope>NUCLEOTIDE SEQUENCE</scope>
    <source>
        <strain evidence="2">CBS 122367</strain>
    </source>
</reference>
<dbReference type="PANTHER" id="PTHR36578">
    <property type="entry name" value="CHROMOSOME 15, WHOLE GENOME SHOTGUN SEQUENCE"/>
    <property type="match status" value="1"/>
</dbReference>
<protein>
    <recommendedName>
        <fullName evidence="4">Apple domain-containing protein</fullName>
    </recommendedName>
</protein>
<name>A0A6G1JDF0_9PLEO</name>
<feature type="chain" id="PRO_5026139689" description="Apple domain-containing protein" evidence="1">
    <location>
        <begin position="18"/>
        <end position="291"/>
    </location>
</feature>
<dbReference type="AlphaFoldDB" id="A0A6G1JDF0"/>
<evidence type="ECO:0000313" key="3">
    <source>
        <dbReference type="Proteomes" id="UP000799291"/>
    </source>
</evidence>